<keyword evidence="3" id="KW-1185">Reference proteome</keyword>
<evidence type="ECO:0000313" key="2">
    <source>
        <dbReference type="EMBL" id="MFC0677033.1"/>
    </source>
</evidence>
<feature type="region of interest" description="Disordered" evidence="1">
    <location>
        <begin position="34"/>
        <end position="68"/>
    </location>
</feature>
<reference evidence="2 3" key="1">
    <citation type="submission" date="2024-09" db="EMBL/GenBank/DDBJ databases">
        <authorList>
            <person name="Sun Q."/>
            <person name="Mori K."/>
        </authorList>
    </citation>
    <scope>NUCLEOTIDE SEQUENCE [LARGE SCALE GENOMIC DNA]</scope>
    <source>
        <strain evidence="2 3">KCTC 23076</strain>
    </source>
</reference>
<feature type="compositionally biased region" description="Basic residues" evidence="1">
    <location>
        <begin position="39"/>
        <end position="49"/>
    </location>
</feature>
<comment type="caution">
    <text evidence="2">The sequence shown here is derived from an EMBL/GenBank/DDBJ whole genome shotgun (WGS) entry which is preliminary data.</text>
</comment>
<proteinExistence type="predicted"/>
<name>A0ABV6RM30_9GAMM</name>
<gene>
    <name evidence="2" type="ORF">ACFFGH_04085</name>
</gene>
<protein>
    <submittedName>
        <fullName evidence="2">Uncharacterized protein</fullName>
    </submittedName>
</protein>
<accession>A0ABV6RM30</accession>
<dbReference type="RefSeq" id="WP_386665026.1">
    <property type="nucleotide sequence ID" value="NZ_JBHLTG010000001.1"/>
</dbReference>
<evidence type="ECO:0000256" key="1">
    <source>
        <dbReference type="SAM" id="MobiDB-lite"/>
    </source>
</evidence>
<dbReference type="Proteomes" id="UP001589896">
    <property type="component" value="Unassembled WGS sequence"/>
</dbReference>
<organism evidence="2 3">
    <name type="scientific">Lysobacter korlensis</name>
    <dbReference type="NCBI Taxonomy" id="553636"/>
    <lineage>
        <taxon>Bacteria</taxon>
        <taxon>Pseudomonadati</taxon>
        <taxon>Pseudomonadota</taxon>
        <taxon>Gammaproteobacteria</taxon>
        <taxon>Lysobacterales</taxon>
        <taxon>Lysobacteraceae</taxon>
        <taxon>Lysobacter</taxon>
    </lineage>
</organism>
<dbReference type="EMBL" id="JBHLTG010000001">
    <property type="protein sequence ID" value="MFC0677033.1"/>
    <property type="molecule type" value="Genomic_DNA"/>
</dbReference>
<sequence length="68" mass="7590">MFRFAIPWLSRKTAGIHARRPSGLRLHRLLALLDGNGNGKKKGKGKGKGKGSGNAERGRLLPWTQWQR</sequence>
<evidence type="ECO:0000313" key="3">
    <source>
        <dbReference type="Proteomes" id="UP001589896"/>
    </source>
</evidence>